<reference evidence="2" key="1">
    <citation type="submission" date="2013-06" db="EMBL/GenBank/DDBJ databases">
        <authorList>
            <person name="Zhao Q."/>
        </authorList>
    </citation>
    <scope>NUCLEOTIDE SEQUENCE</scope>
    <source>
        <strain evidence="2">cv. W1943</strain>
    </source>
</reference>
<keyword evidence="2" id="KW-1185">Reference proteome</keyword>
<dbReference type="Proteomes" id="UP000008022">
    <property type="component" value="Unassembled WGS sequence"/>
</dbReference>
<evidence type="ECO:0000313" key="1">
    <source>
        <dbReference type="EnsemblPlants" id="ORUFI07G04320.5"/>
    </source>
</evidence>
<organism evidence="1 2">
    <name type="scientific">Oryza rufipogon</name>
    <name type="common">Brownbeard rice</name>
    <name type="synonym">Asian wild rice</name>
    <dbReference type="NCBI Taxonomy" id="4529"/>
    <lineage>
        <taxon>Eukaryota</taxon>
        <taxon>Viridiplantae</taxon>
        <taxon>Streptophyta</taxon>
        <taxon>Embryophyta</taxon>
        <taxon>Tracheophyta</taxon>
        <taxon>Spermatophyta</taxon>
        <taxon>Magnoliopsida</taxon>
        <taxon>Liliopsida</taxon>
        <taxon>Poales</taxon>
        <taxon>Poaceae</taxon>
        <taxon>BOP clade</taxon>
        <taxon>Oryzoideae</taxon>
        <taxon>Oryzeae</taxon>
        <taxon>Oryzinae</taxon>
        <taxon>Oryza</taxon>
    </lineage>
</organism>
<sequence length="28" mass="3035">MIPEGWRGDLSCMGRGCQSCEAVLAKHV</sequence>
<dbReference type="Gramene" id="ORUFI07G04320.5">
    <property type="protein sequence ID" value="ORUFI07G04320.5"/>
    <property type="gene ID" value="ORUFI07G04320"/>
</dbReference>
<accession>A0A0E0Q4M0</accession>
<dbReference type="EnsemblPlants" id="ORUFI07G04320.5">
    <property type="protein sequence ID" value="ORUFI07G04320.5"/>
    <property type="gene ID" value="ORUFI07G04320"/>
</dbReference>
<evidence type="ECO:0000313" key="2">
    <source>
        <dbReference type="Proteomes" id="UP000008022"/>
    </source>
</evidence>
<name>A0A0E0Q4M0_ORYRU</name>
<proteinExistence type="predicted"/>
<dbReference type="AlphaFoldDB" id="A0A0E0Q4M0"/>
<protein>
    <submittedName>
        <fullName evidence="1">Uncharacterized protein</fullName>
    </submittedName>
</protein>
<dbReference type="HOGENOM" id="CLU_3413500_0_0_1"/>
<reference evidence="1" key="2">
    <citation type="submission" date="2015-06" db="UniProtKB">
        <authorList>
            <consortium name="EnsemblPlants"/>
        </authorList>
    </citation>
    <scope>IDENTIFICATION</scope>
</reference>